<keyword evidence="3" id="KW-1185">Reference proteome</keyword>
<feature type="chain" id="PRO_5003838136" evidence="1">
    <location>
        <begin position="17"/>
        <end position="87"/>
    </location>
</feature>
<dbReference type="EMBL" id="AGNL01000597">
    <property type="protein sequence ID" value="EJK77641.1"/>
    <property type="molecule type" value="Genomic_DNA"/>
</dbReference>
<protein>
    <submittedName>
        <fullName evidence="2">Uncharacterized protein</fullName>
    </submittedName>
</protein>
<comment type="caution">
    <text evidence="2">The sequence shown here is derived from an EMBL/GenBank/DDBJ whole genome shotgun (WGS) entry which is preliminary data.</text>
</comment>
<keyword evidence="1" id="KW-0732">Signal</keyword>
<dbReference type="OrthoDB" id="190265at2759"/>
<feature type="signal peptide" evidence="1">
    <location>
        <begin position="1"/>
        <end position="16"/>
    </location>
</feature>
<sequence>MKISTALALLVTSAAAQQRINEIVRLEAHDKPEDYSSPLPHDYIQDDEVPRSWHWGNVDGKNFLTHQLNQHIPQYCKWHAWAVDCPK</sequence>
<evidence type="ECO:0000256" key="1">
    <source>
        <dbReference type="SAM" id="SignalP"/>
    </source>
</evidence>
<accession>K0TP44</accession>
<dbReference type="Proteomes" id="UP000266841">
    <property type="component" value="Unassembled WGS sequence"/>
</dbReference>
<name>K0TP44_THAOC</name>
<gene>
    <name evidence="2" type="ORF">THAOC_00513</name>
</gene>
<evidence type="ECO:0000313" key="3">
    <source>
        <dbReference type="Proteomes" id="UP000266841"/>
    </source>
</evidence>
<proteinExistence type="predicted"/>
<evidence type="ECO:0000313" key="2">
    <source>
        <dbReference type="EMBL" id="EJK77641.1"/>
    </source>
</evidence>
<organism evidence="2 3">
    <name type="scientific">Thalassiosira oceanica</name>
    <name type="common">Marine diatom</name>
    <dbReference type="NCBI Taxonomy" id="159749"/>
    <lineage>
        <taxon>Eukaryota</taxon>
        <taxon>Sar</taxon>
        <taxon>Stramenopiles</taxon>
        <taxon>Ochrophyta</taxon>
        <taxon>Bacillariophyta</taxon>
        <taxon>Coscinodiscophyceae</taxon>
        <taxon>Thalassiosirophycidae</taxon>
        <taxon>Thalassiosirales</taxon>
        <taxon>Thalassiosiraceae</taxon>
        <taxon>Thalassiosira</taxon>
    </lineage>
</organism>
<reference evidence="2 3" key="1">
    <citation type="journal article" date="2012" name="Genome Biol.">
        <title>Genome and low-iron response of an oceanic diatom adapted to chronic iron limitation.</title>
        <authorList>
            <person name="Lommer M."/>
            <person name="Specht M."/>
            <person name="Roy A.S."/>
            <person name="Kraemer L."/>
            <person name="Andreson R."/>
            <person name="Gutowska M.A."/>
            <person name="Wolf J."/>
            <person name="Bergner S.V."/>
            <person name="Schilhabel M.B."/>
            <person name="Klostermeier U.C."/>
            <person name="Beiko R.G."/>
            <person name="Rosenstiel P."/>
            <person name="Hippler M."/>
            <person name="Laroche J."/>
        </authorList>
    </citation>
    <scope>NUCLEOTIDE SEQUENCE [LARGE SCALE GENOMIC DNA]</scope>
    <source>
        <strain evidence="2 3">CCMP1005</strain>
    </source>
</reference>
<dbReference type="AlphaFoldDB" id="K0TP44"/>